<name>A0A1A9ATQ8_PLAOA</name>
<keyword evidence="1" id="KW-0472">Membrane</keyword>
<gene>
    <name evidence="2" type="ORF">POVWA2_097430</name>
</gene>
<dbReference type="InterPro" id="IPR008780">
    <property type="entry name" value="Plasmodium_Vir"/>
</dbReference>
<dbReference type="Pfam" id="PF05795">
    <property type="entry name" value="Plasmodium_Vir"/>
    <property type="match status" value="2"/>
</dbReference>
<evidence type="ECO:0000313" key="3">
    <source>
        <dbReference type="Proteomes" id="UP000078550"/>
    </source>
</evidence>
<accession>A0A1A9ATQ8</accession>
<organism evidence="2 3">
    <name type="scientific">Plasmodium ovale wallikeri</name>
    <dbReference type="NCBI Taxonomy" id="864142"/>
    <lineage>
        <taxon>Eukaryota</taxon>
        <taxon>Sar</taxon>
        <taxon>Alveolata</taxon>
        <taxon>Apicomplexa</taxon>
        <taxon>Aconoidasida</taxon>
        <taxon>Haemosporida</taxon>
        <taxon>Plasmodiidae</taxon>
        <taxon>Plasmodium</taxon>
        <taxon>Plasmodium (Plasmodium)</taxon>
    </lineage>
</organism>
<protein>
    <submittedName>
        <fullName evidence="2">PIR Superfamily Protein</fullName>
    </submittedName>
</protein>
<keyword evidence="1" id="KW-1133">Transmembrane helix</keyword>
<dbReference type="EMBL" id="FLRE01003484">
    <property type="protein sequence ID" value="SBT59512.1"/>
    <property type="molecule type" value="Genomic_DNA"/>
</dbReference>
<keyword evidence="1" id="KW-0812">Transmembrane</keyword>
<evidence type="ECO:0000313" key="2">
    <source>
        <dbReference type="EMBL" id="SBT59512.1"/>
    </source>
</evidence>
<proteinExistence type="predicted"/>
<feature type="transmembrane region" description="Helical" evidence="1">
    <location>
        <begin position="231"/>
        <end position="252"/>
    </location>
</feature>
<dbReference type="AlphaFoldDB" id="A0A1A9ATQ8"/>
<reference evidence="3" key="1">
    <citation type="submission" date="2016-05" db="EMBL/GenBank/DDBJ databases">
        <authorList>
            <person name="Naeem Raeece"/>
        </authorList>
    </citation>
    <scope>NUCLEOTIDE SEQUENCE [LARGE SCALE GENOMIC DNA]</scope>
</reference>
<evidence type="ECO:0000256" key="1">
    <source>
        <dbReference type="SAM" id="Phobius"/>
    </source>
</evidence>
<dbReference type="Proteomes" id="UP000078550">
    <property type="component" value="Unassembled WGS sequence"/>
</dbReference>
<sequence>MKDDISMYGTAIYFIYSYEFVHFFPEYEKIFDEVNLNQNAMNEMSCSKIESYIKKNVEYYRDPCKKISKYLNHLEEIHESTYVTKGCKYLNYLLYEKMLMNRKDAYSIQELYENLKDMNMEIGYLDENICENNIEEIKHDIYVNLKELYELYEKFNKLKNGPTSCTKDNCTCADECANLYLSYEGKCNGDYHQDFCNELENFRGLYNDQMKNENCGDNAAKTLKSFKKNNTVIILIPFIIILVTSVFSFIFYKFTPYGSWIFTRIMKKRRTQEYVYHETLELQHIPEKTNRNLRNDEYNIKYNNVGNDKF</sequence>